<evidence type="ECO:0000256" key="10">
    <source>
        <dbReference type="ARBA" id="ARBA00023180"/>
    </source>
</evidence>
<evidence type="ECO:0000256" key="6">
    <source>
        <dbReference type="ARBA" id="ARBA00022889"/>
    </source>
</evidence>
<dbReference type="Pfam" id="PF09085">
    <property type="entry name" value="Adhes-Ig_like"/>
    <property type="match status" value="1"/>
</dbReference>
<proteinExistence type="predicted"/>
<reference evidence="17" key="2">
    <citation type="submission" date="2025-09" db="UniProtKB">
        <authorList>
            <consortium name="Ensembl"/>
        </authorList>
    </citation>
    <scope>IDENTIFICATION</scope>
</reference>
<dbReference type="InterPro" id="IPR013783">
    <property type="entry name" value="Ig-like_fold"/>
</dbReference>
<keyword evidence="18" id="KW-1185">Reference proteome</keyword>
<dbReference type="Ensembl" id="ENSMSIT00000001417.1">
    <property type="protein sequence ID" value="ENSMSIP00000001089.1"/>
    <property type="gene ID" value="ENSMSIG00000001087.1"/>
</dbReference>
<dbReference type="FunFam" id="2.60.40.10:FF:000194">
    <property type="entry name" value="Intercellular adhesion molecule 1"/>
    <property type="match status" value="1"/>
</dbReference>
<keyword evidence="7 14" id="KW-1133">Transmembrane helix</keyword>
<feature type="signal peptide" evidence="15">
    <location>
        <begin position="1"/>
        <end position="21"/>
    </location>
</feature>
<dbReference type="GO" id="GO:0007229">
    <property type="term" value="P:integrin-mediated signaling pathway"/>
    <property type="evidence" value="ECO:0007669"/>
    <property type="project" value="InterPro"/>
</dbReference>
<feature type="transmembrane region" description="Helical" evidence="14">
    <location>
        <begin position="366"/>
        <end position="388"/>
    </location>
</feature>
<accession>A0A8C6G6F7</accession>
<keyword evidence="5" id="KW-0677">Repeat</keyword>
<evidence type="ECO:0000256" key="3">
    <source>
        <dbReference type="ARBA" id="ARBA00022692"/>
    </source>
</evidence>
<dbReference type="GO" id="GO:0098640">
    <property type="term" value="F:integrin binding involved in cell-matrix adhesion"/>
    <property type="evidence" value="ECO:0007669"/>
    <property type="project" value="InterPro"/>
</dbReference>
<keyword evidence="4 15" id="KW-0732">Signal</keyword>
<dbReference type="GO" id="GO:2000403">
    <property type="term" value="P:positive regulation of lymphocyte migration"/>
    <property type="evidence" value="ECO:0007669"/>
    <property type="project" value="InterPro"/>
</dbReference>
<dbReference type="Proteomes" id="UP000694415">
    <property type="component" value="Unplaced"/>
</dbReference>
<protein>
    <recommendedName>
        <fullName evidence="12">Mucosal addressin cell adhesion molecule 1</fullName>
    </recommendedName>
</protein>
<dbReference type="PANTHER" id="PTHR14162">
    <property type="entry name" value="MUCOSAL ADDRESSIN CELL ADHESION MOLECULE-1"/>
    <property type="match status" value="1"/>
</dbReference>
<evidence type="ECO:0000259" key="16">
    <source>
        <dbReference type="Pfam" id="PF09085"/>
    </source>
</evidence>
<keyword evidence="9" id="KW-1015">Disulfide bond</keyword>
<evidence type="ECO:0000256" key="8">
    <source>
        <dbReference type="ARBA" id="ARBA00023136"/>
    </source>
</evidence>
<dbReference type="GeneTree" id="ENSGT00510000049549"/>
<dbReference type="PANTHER" id="PTHR14162:SF1">
    <property type="entry name" value="MUCOSAL ADDRESSIN CELL ADHESION MOLECULE 1"/>
    <property type="match status" value="1"/>
</dbReference>
<comment type="subunit">
    <text evidence="2">Homodimer.</text>
</comment>
<dbReference type="InterPro" id="IPR015169">
    <property type="entry name" value="Adhes-Ig-like"/>
</dbReference>
<evidence type="ECO:0000256" key="9">
    <source>
        <dbReference type="ARBA" id="ARBA00023157"/>
    </source>
</evidence>
<keyword evidence="11" id="KW-0393">Immunoglobulin domain</keyword>
<feature type="domain" description="Adhesion molecule immunoglobulin-like" evidence="16">
    <location>
        <begin position="110"/>
        <end position="220"/>
    </location>
</feature>
<dbReference type="GO" id="GO:0016020">
    <property type="term" value="C:membrane"/>
    <property type="evidence" value="ECO:0007669"/>
    <property type="project" value="UniProtKB-SubCell"/>
</dbReference>
<evidence type="ECO:0000256" key="13">
    <source>
        <dbReference type="SAM" id="MobiDB-lite"/>
    </source>
</evidence>
<comment type="subcellular location">
    <subcellularLocation>
        <location evidence="1">Membrane</location>
        <topology evidence="1">Single-pass type I membrane protein</topology>
    </subcellularLocation>
</comment>
<dbReference type="GO" id="GO:0050901">
    <property type="term" value="P:leukocyte tethering or rolling"/>
    <property type="evidence" value="ECO:0007669"/>
    <property type="project" value="TreeGrafter"/>
</dbReference>
<evidence type="ECO:0000256" key="7">
    <source>
        <dbReference type="ARBA" id="ARBA00022989"/>
    </source>
</evidence>
<evidence type="ECO:0000256" key="4">
    <source>
        <dbReference type="ARBA" id="ARBA00022729"/>
    </source>
</evidence>
<dbReference type="SUPFAM" id="SSF48726">
    <property type="entry name" value="Immunoglobulin"/>
    <property type="match status" value="2"/>
</dbReference>
<evidence type="ECO:0000256" key="11">
    <source>
        <dbReference type="ARBA" id="ARBA00023319"/>
    </source>
</evidence>
<evidence type="ECO:0000313" key="17">
    <source>
        <dbReference type="Ensembl" id="ENSMSIP00000001089.1"/>
    </source>
</evidence>
<evidence type="ECO:0000256" key="5">
    <source>
        <dbReference type="ARBA" id="ARBA00022737"/>
    </source>
</evidence>
<evidence type="ECO:0000256" key="15">
    <source>
        <dbReference type="SAM" id="SignalP"/>
    </source>
</evidence>
<evidence type="ECO:0000256" key="12">
    <source>
        <dbReference type="ARBA" id="ARBA00074025"/>
    </source>
</evidence>
<evidence type="ECO:0000256" key="1">
    <source>
        <dbReference type="ARBA" id="ARBA00004479"/>
    </source>
</evidence>
<keyword evidence="6" id="KW-0130">Cell adhesion</keyword>
<feature type="region of interest" description="Disordered" evidence="13">
    <location>
        <begin position="255"/>
        <end position="275"/>
    </location>
</feature>
<keyword evidence="10" id="KW-0325">Glycoprotein</keyword>
<evidence type="ECO:0000256" key="2">
    <source>
        <dbReference type="ARBA" id="ARBA00011738"/>
    </source>
</evidence>
<dbReference type="InterPro" id="IPR036179">
    <property type="entry name" value="Ig-like_dom_sf"/>
</dbReference>
<evidence type="ECO:0000256" key="14">
    <source>
        <dbReference type="SAM" id="Phobius"/>
    </source>
</evidence>
<organism evidence="17 18">
    <name type="scientific">Mus spicilegus</name>
    <name type="common">Mound-building mouse</name>
    <dbReference type="NCBI Taxonomy" id="10103"/>
    <lineage>
        <taxon>Eukaryota</taxon>
        <taxon>Metazoa</taxon>
        <taxon>Chordata</taxon>
        <taxon>Craniata</taxon>
        <taxon>Vertebrata</taxon>
        <taxon>Euteleostomi</taxon>
        <taxon>Mammalia</taxon>
        <taxon>Eutheria</taxon>
        <taxon>Euarchontoglires</taxon>
        <taxon>Glires</taxon>
        <taxon>Rodentia</taxon>
        <taxon>Myomorpha</taxon>
        <taxon>Muroidea</taxon>
        <taxon>Muridae</taxon>
        <taxon>Murinae</taxon>
        <taxon>Mus</taxon>
        <taxon>Mus</taxon>
    </lineage>
</organism>
<keyword evidence="3 14" id="KW-0812">Transmembrane</keyword>
<dbReference type="AlphaFoldDB" id="A0A8C6G6F7"/>
<name>A0A8C6G6F7_MUSSI</name>
<dbReference type="Gene3D" id="2.60.40.10">
    <property type="entry name" value="Immunoglobulins"/>
    <property type="match status" value="2"/>
</dbReference>
<keyword evidence="8 14" id="KW-0472">Membrane</keyword>
<dbReference type="InterPro" id="IPR037413">
    <property type="entry name" value="MADCAM1"/>
</dbReference>
<reference evidence="17" key="1">
    <citation type="submission" date="2025-08" db="UniProtKB">
        <authorList>
            <consortium name="Ensembl"/>
        </authorList>
    </citation>
    <scope>IDENTIFICATION</scope>
</reference>
<sequence>MESILALLLALALVPYQLSRGQSFQVNPPEPEVAVAMGTSLQITCSMSCDEGVARVHWRGLDTSLGSVQTLPGSSILSVRGMLSDTGTPVCVGSCGSRSFQHSVKILVYAFPDQLVVSPEFLVPGQDQVVSCTAHNIWPADPNSLSFALLLGKQRLEGAQALEPEQEEEMQEAEGTPLFRMTQRWLLPSLGTPAPPALHCQVTMQLPKLVLTHRKEIPVLQSQTSPKPPNTTSAEPYILTSSSTAEAVSTGLNITTLPSAPPYPKLSPRTLSSEGPCRPKIHQDLEAGWELLCEASCGPGVTVRWTLAPGDLATYHKREAGAQAWLSMLPPGPMVEGWFQCRQDPGGQVTNLYVPGQVTPNSSSTVVLWIGSFVLGLLALVFLAYRLWKCYRPGPRPDTSSCTHL</sequence>
<dbReference type="GO" id="GO:0034113">
    <property type="term" value="P:heterotypic cell-cell adhesion"/>
    <property type="evidence" value="ECO:0007669"/>
    <property type="project" value="TreeGrafter"/>
</dbReference>
<feature type="chain" id="PRO_5034080470" description="Mucosal addressin cell adhesion molecule 1" evidence="15">
    <location>
        <begin position="22"/>
        <end position="405"/>
    </location>
</feature>
<dbReference type="FunFam" id="2.60.40.10:FF:000933">
    <property type="entry name" value="Mucosal addressin cell adhesion molecule 1"/>
    <property type="match status" value="1"/>
</dbReference>
<evidence type="ECO:0000313" key="18">
    <source>
        <dbReference type="Proteomes" id="UP000694415"/>
    </source>
</evidence>